<sequence length="246" mass="27197">MIDKNIISLDMEFEQPSQEIIQVGVVVGNLNSGEILEEYNKFNTSYQPVLFPSLEQMIKEQNRYLRRIEPKKKSWFTRKKGDPTDIIVGVIIMFFLGIGFLTMAFIVDEVSDAFEGTIINNPQTTDSIQKFRTIGQVTLGQLYMMALFASILGIMVTSFLVRLHPAFIFIYIFTLGAALVLAGVLGNTYGELIEIEPFAAQAAAQPIINFIMSNSVIINLLVGALSMIIIFSKSFPVPGEPGGGGI</sequence>
<organism evidence="2">
    <name type="scientific">marine sediment metagenome</name>
    <dbReference type="NCBI Taxonomy" id="412755"/>
    <lineage>
        <taxon>unclassified sequences</taxon>
        <taxon>metagenomes</taxon>
        <taxon>ecological metagenomes</taxon>
    </lineage>
</organism>
<dbReference type="AlphaFoldDB" id="A0A0F9KVT9"/>
<keyword evidence="1" id="KW-0812">Transmembrane</keyword>
<reference evidence="2" key="1">
    <citation type="journal article" date="2015" name="Nature">
        <title>Complex archaea that bridge the gap between prokaryotes and eukaryotes.</title>
        <authorList>
            <person name="Spang A."/>
            <person name="Saw J.H."/>
            <person name="Jorgensen S.L."/>
            <person name="Zaremba-Niedzwiedzka K."/>
            <person name="Martijn J."/>
            <person name="Lind A.E."/>
            <person name="van Eijk R."/>
            <person name="Schleper C."/>
            <person name="Guy L."/>
            <person name="Ettema T.J."/>
        </authorList>
    </citation>
    <scope>NUCLEOTIDE SEQUENCE</scope>
</reference>
<comment type="caution">
    <text evidence="2">The sequence shown here is derived from an EMBL/GenBank/DDBJ whole genome shotgun (WGS) entry which is preliminary data.</text>
</comment>
<feature type="transmembrane region" description="Helical" evidence="1">
    <location>
        <begin position="168"/>
        <end position="187"/>
    </location>
</feature>
<proteinExistence type="predicted"/>
<evidence type="ECO:0000313" key="2">
    <source>
        <dbReference type="EMBL" id="KKM78881.1"/>
    </source>
</evidence>
<protein>
    <submittedName>
        <fullName evidence="2">Uncharacterized protein</fullName>
    </submittedName>
</protein>
<name>A0A0F9KVT9_9ZZZZ</name>
<feature type="transmembrane region" description="Helical" evidence="1">
    <location>
        <begin position="207"/>
        <end position="231"/>
    </location>
</feature>
<dbReference type="EMBL" id="LAZR01008419">
    <property type="protein sequence ID" value="KKM78881.1"/>
    <property type="molecule type" value="Genomic_DNA"/>
</dbReference>
<gene>
    <name evidence="2" type="ORF">LCGC14_1355510</name>
</gene>
<keyword evidence="1" id="KW-1133">Transmembrane helix</keyword>
<feature type="transmembrane region" description="Helical" evidence="1">
    <location>
        <begin position="86"/>
        <end position="107"/>
    </location>
</feature>
<keyword evidence="1" id="KW-0472">Membrane</keyword>
<feature type="transmembrane region" description="Helical" evidence="1">
    <location>
        <begin position="142"/>
        <end position="161"/>
    </location>
</feature>
<evidence type="ECO:0000256" key="1">
    <source>
        <dbReference type="SAM" id="Phobius"/>
    </source>
</evidence>
<accession>A0A0F9KVT9</accession>